<comment type="caution">
    <text evidence="3">The sequence shown here is derived from an EMBL/GenBank/DDBJ whole genome shotgun (WGS) entry which is preliminary data.</text>
</comment>
<dbReference type="RefSeq" id="XP_007759341.1">
    <property type="nucleotide sequence ID" value="XM_007761151.1"/>
</dbReference>
<dbReference type="GeneID" id="19181726"/>
<protein>
    <submittedName>
        <fullName evidence="3">Uncharacterized protein</fullName>
    </submittedName>
</protein>
<feature type="chain" id="PRO_5004931359" evidence="2">
    <location>
        <begin position="30"/>
        <end position="596"/>
    </location>
</feature>
<dbReference type="VEuPathDB" id="FungiDB:A1O7_07151"/>
<feature type="signal peptide" evidence="2">
    <location>
        <begin position="1"/>
        <end position="29"/>
    </location>
</feature>
<keyword evidence="2" id="KW-0732">Signal</keyword>
<feature type="region of interest" description="Disordered" evidence="1">
    <location>
        <begin position="57"/>
        <end position="80"/>
    </location>
</feature>
<name>W9VM85_9EURO</name>
<proteinExistence type="predicted"/>
<keyword evidence="4" id="KW-1185">Reference proteome</keyword>
<evidence type="ECO:0000256" key="2">
    <source>
        <dbReference type="SAM" id="SignalP"/>
    </source>
</evidence>
<accession>W9VM85</accession>
<evidence type="ECO:0000313" key="3">
    <source>
        <dbReference type="EMBL" id="EXJ56807.1"/>
    </source>
</evidence>
<reference evidence="3 4" key="1">
    <citation type="submission" date="2013-03" db="EMBL/GenBank/DDBJ databases">
        <title>The Genome Sequence of Cladophialophora yegresii CBS 114405.</title>
        <authorList>
            <consortium name="The Broad Institute Genomics Platform"/>
            <person name="Cuomo C."/>
            <person name="de Hoog S."/>
            <person name="Gorbushina A."/>
            <person name="Walker B."/>
            <person name="Young S.K."/>
            <person name="Zeng Q."/>
            <person name="Gargeya S."/>
            <person name="Fitzgerald M."/>
            <person name="Haas B."/>
            <person name="Abouelleil A."/>
            <person name="Allen A.W."/>
            <person name="Alvarado L."/>
            <person name="Arachchi H.M."/>
            <person name="Berlin A.M."/>
            <person name="Chapman S.B."/>
            <person name="Gainer-Dewar J."/>
            <person name="Goldberg J."/>
            <person name="Griggs A."/>
            <person name="Gujja S."/>
            <person name="Hansen M."/>
            <person name="Howarth C."/>
            <person name="Imamovic A."/>
            <person name="Ireland A."/>
            <person name="Larimer J."/>
            <person name="McCowan C."/>
            <person name="Murphy C."/>
            <person name="Pearson M."/>
            <person name="Poon T.W."/>
            <person name="Priest M."/>
            <person name="Roberts A."/>
            <person name="Saif S."/>
            <person name="Shea T."/>
            <person name="Sisk P."/>
            <person name="Sykes S."/>
            <person name="Wortman J."/>
            <person name="Nusbaum C."/>
            <person name="Birren B."/>
        </authorList>
    </citation>
    <scope>NUCLEOTIDE SEQUENCE [LARGE SCALE GENOMIC DNA]</scope>
    <source>
        <strain evidence="3 4">CBS 114405</strain>
    </source>
</reference>
<evidence type="ECO:0000313" key="4">
    <source>
        <dbReference type="Proteomes" id="UP000019473"/>
    </source>
</evidence>
<dbReference type="HOGENOM" id="CLU_457818_0_0_1"/>
<evidence type="ECO:0000256" key="1">
    <source>
        <dbReference type="SAM" id="MobiDB-lite"/>
    </source>
</evidence>
<gene>
    <name evidence="3" type="ORF">A1O7_07151</name>
</gene>
<dbReference type="Proteomes" id="UP000019473">
    <property type="component" value="Unassembled WGS sequence"/>
</dbReference>
<dbReference type="OrthoDB" id="4158066at2759"/>
<dbReference type="EMBL" id="AMGW01000005">
    <property type="protein sequence ID" value="EXJ56807.1"/>
    <property type="molecule type" value="Genomic_DNA"/>
</dbReference>
<organism evidence="3 4">
    <name type="scientific">Cladophialophora yegresii CBS 114405</name>
    <dbReference type="NCBI Taxonomy" id="1182544"/>
    <lineage>
        <taxon>Eukaryota</taxon>
        <taxon>Fungi</taxon>
        <taxon>Dikarya</taxon>
        <taxon>Ascomycota</taxon>
        <taxon>Pezizomycotina</taxon>
        <taxon>Eurotiomycetes</taxon>
        <taxon>Chaetothyriomycetidae</taxon>
        <taxon>Chaetothyriales</taxon>
        <taxon>Herpotrichiellaceae</taxon>
        <taxon>Cladophialophora</taxon>
    </lineage>
</organism>
<sequence length="596" mass="64057">MVKLKGWLMGSFSIWLALIVSLFSGLLSAGPVRRDDLLTTPAPHGFSSVGVHSLSVTRSSHNGPHHGPHGHFPPHATFSHAPHAAPTHDVKLEAPGTPQLTNLDVDLNNYAINCNKIRRTLTTVLRRVSLAAAMVYFRPLIGTLDSTTIVEKREAEPSPDHAIPAPAEKREALIHDYAIVCYENRATTSACGKAPWLYTCNANGKVVRARYFELCEITCTCVNLYPRPKCPISHDVRVKCDLVDNTIYDDNGTVLGSSTDAVVQPNGTYDLTKLFAHDSNVGDKSETATIPASSTVTHSPVLAATPTNKAAKVSIPVVTKVSAVPTTTPPNTLNFSTPTLLPHENAARSEPEVTLQSLATASRFDVQCAADGKFSQSLTDRCMAAHYTCLRIPIYPLAMLHHTGIPDPECSAQCKCPDSFPKGILADTTNTVHPKPFHPARSDTVQSSDKYKLSCGNRNDGPELCGSADLGYFCTANMTVARNTTVPDNDANWCDASCSCIFAEAVPCINMWGVPRCRELIDGTVRDANNLLIVLAYTGSVTVLANGTLVIDRYQGGYFPFVAAESGFLHDGNGTSVVFPASSWNGTGSVQGESRP</sequence>
<dbReference type="AlphaFoldDB" id="W9VM85"/>